<protein>
    <submittedName>
        <fullName evidence="7">(Atlantic silverside) hypothetical protein</fullName>
    </submittedName>
</protein>
<evidence type="ECO:0000256" key="3">
    <source>
        <dbReference type="PROSITE-ProRule" id="PRU00124"/>
    </source>
</evidence>
<keyword evidence="8" id="KW-1185">Reference proteome</keyword>
<feature type="chain" id="PRO_5035720619" evidence="5">
    <location>
        <begin position="21"/>
        <end position="1029"/>
    </location>
</feature>
<feature type="region of interest" description="Disordered" evidence="4">
    <location>
        <begin position="107"/>
        <end position="148"/>
    </location>
</feature>
<dbReference type="Pfam" id="PF00057">
    <property type="entry name" value="Ldl_recept_a"/>
    <property type="match status" value="5"/>
</dbReference>
<keyword evidence="1" id="KW-0677">Repeat</keyword>
<evidence type="ECO:0000259" key="6">
    <source>
        <dbReference type="PROSITE" id="PS50060"/>
    </source>
</evidence>
<keyword evidence="5" id="KW-0732">Signal</keyword>
<feature type="disulfide bond" evidence="3">
    <location>
        <begin position="40"/>
        <end position="55"/>
    </location>
</feature>
<feature type="disulfide bond" evidence="3">
    <location>
        <begin position="148"/>
        <end position="160"/>
    </location>
</feature>
<dbReference type="CDD" id="cd00112">
    <property type="entry name" value="LDLa"/>
    <property type="match status" value="5"/>
</dbReference>
<dbReference type="SMART" id="SM00137">
    <property type="entry name" value="MAM"/>
    <property type="match status" value="4"/>
</dbReference>
<reference evidence="7" key="1">
    <citation type="submission" date="2021-05" db="EMBL/GenBank/DDBJ databases">
        <authorList>
            <person name="Tigano A."/>
        </authorList>
    </citation>
    <scope>NUCLEOTIDE SEQUENCE</scope>
</reference>
<dbReference type="OrthoDB" id="412155at2759"/>
<dbReference type="PROSITE" id="PS01209">
    <property type="entry name" value="LDLRA_1"/>
    <property type="match status" value="4"/>
</dbReference>
<feature type="disulfide bond" evidence="3">
    <location>
        <begin position="28"/>
        <end position="46"/>
    </location>
</feature>
<dbReference type="PRINTS" id="PR00261">
    <property type="entry name" value="LDLRECEPTOR"/>
</dbReference>
<feature type="disulfide bond" evidence="3">
    <location>
        <begin position="803"/>
        <end position="815"/>
    </location>
</feature>
<dbReference type="InterPro" id="IPR023415">
    <property type="entry name" value="LDLR_class-A_CS"/>
</dbReference>
<dbReference type="PANTHER" id="PTHR23282">
    <property type="entry name" value="APICAL ENDOSOMAL GLYCOPROTEIN PRECURSOR"/>
    <property type="match status" value="1"/>
</dbReference>
<evidence type="ECO:0000256" key="5">
    <source>
        <dbReference type="SAM" id="SignalP"/>
    </source>
</evidence>
<dbReference type="CDD" id="cd06263">
    <property type="entry name" value="MAM"/>
    <property type="match status" value="4"/>
</dbReference>
<evidence type="ECO:0000256" key="2">
    <source>
        <dbReference type="ARBA" id="ARBA00023157"/>
    </source>
</evidence>
<feature type="domain" description="MAM" evidence="6">
    <location>
        <begin position="59"/>
        <end position="104"/>
    </location>
</feature>
<dbReference type="PROSITE" id="PS50068">
    <property type="entry name" value="LDLRA_2"/>
    <property type="match status" value="5"/>
</dbReference>
<evidence type="ECO:0000256" key="1">
    <source>
        <dbReference type="ARBA" id="ARBA00022737"/>
    </source>
</evidence>
<dbReference type="AlphaFoldDB" id="A0A8S4AP48"/>
<feature type="disulfide bond" evidence="3">
    <location>
        <begin position="376"/>
        <end position="391"/>
    </location>
</feature>
<evidence type="ECO:0000313" key="8">
    <source>
        <dbReference type="Proteomes" id="UP000677803"/>
    </source>
</evidence>
<dbReference type="Pfam" id="PF00629">
    <property type="entry name" value="MAM"/>
    <property type="match status" value="4"/>
</dbReference>
<feature type="domain" description="MAM" evidence="6">
    <location>
        <begin position="844"/>
        <end position="1003"/>
    </location>
</feature>
<feature type="disulfide bond" evidence="3">
    <location>
        <begin position="606"/>
        <end position="621"/>
    </location>
</feature>
<dbReference type="SMART" id="SM00192">
    <property type="entry name" value="LDLa"/>
    <property type="match status" value="5"/>
</dbReference>
<evidence type="ECO:0000313" key="7">
    <source>
        <dbReference type="EMBL" id="CAG5896220.1"/>
    </source>
</evidence>
<feature type="disulfide bond" evidence="3">
    <location>
        <begin position="810"/>
        <end position="828"/>
    </location>
</feature>
<dbReference type="InterPro" id="IPR036055">
    <property type="entry name" value="LDL_receptor-like_sf"/>
</dbReference>
<feature type="signal peptide" evidence="5">
    <location>
        <begin position="1"/>
        <end position="20"/>
    </location>
</feature>
<comment type="caution">
    <text evidence="7">The sequence shown here is derived from an EMBL/GenBank/DDBJ whole genome shotgun (WGS) entry which is preliminary data.</text>
</comment>
<feature type="domain" description="MAM" evidence="6">
    <location>
        <begin position="395"/>
        <end position="561"/>
    </location>
</feature>
<sequence>MASGFLLILGLVLGPNLVSSCSDQEFSCPTGLCVARDRLCDFTDDCGDGSDEKNCSAYTRCDFEDGFCDLIQTSEPPSGWTRTTQAAGLQQDHRNASAHFLSLSDVGTAELSSPPPPAHPQLPDEVLPLRGDPAGGSGEDPSPPPPACPPSWFSCGGGRCIEERKVCDFTPHCPHGEDELSCPSGCDFERGSCGWYEFTHGDGFDWVRGTSAEIPPDYFHHPPLPDHSTNSTQGHFMFILKNSSSLYPKAVLRGPWFQQAASGCTMTFWHYNSGISVGAADMYLRIDGVRNSTVIWTSLYDQGRRWNRVRVQLGRITRPFQIALAKISLGVFDGVSALDDVAFEGCSLPPATEACPVLTHFHCARSRACVERLRVCDLVDDCGDGSDEEGCSPDLQCDFESGFCGWMQEVGGADAFDWTLTSGPTPTLNTGPWKDHTLGTRHGHYLFVESSLPQEFRDTALLLSPVTPPPPMAPRRRCVFRFHYCMSGPHVFSLAVYLRTTAAGRGSMIWAGYGDQGNLWHRKTLYLHSARPFQILIEGTVGDDFLGDIAIDDLSFLDCERLDGELPSLIAPAVTTPAPTVVPSSCPQGQFVCATPGECVPLSQVCDFRRDCSDGLDESSCVKERCDFEGGDTCGWTVVQPLSASGQAFRWAADQGESIHNGEQDFRPANDHTLNSPEGWYLFADSSNGHYGQPSDLQTPLISSTGPLCTLVFWYHMNGFTVGTLQVLLRRGNATHLVWSQTGNQGNKWRQGKVFLGLSLNIQVVFRAKRGISYMGDVVMDDVSFLDCAPPPPPPPPPSGRVCTPEQFACTNGHCVPQEHLCDFTNHCGDGSDEDPYICKGFGARCDFEFDLCSWRQSPEDDFNWLIKAGSTPTFGTGPSTDHTLRDPSGHYLYLESSFPQKAGDAARVVGPLLSSRSSQCTMRFYLHMSGDGIGTLSVFTQTKGGLHLRLNLTGDQGNFWQMKELPLSSPEDFRVLLEGRVGRTEKGDICLDDISFSPGCLLAPLATNTDTSLSPTAGFLSRDLLGTS</sequence>
<dbReference type="Proteomes" id="UP000677803">
    <property type="component" value="Unassembled WGS sequence"/>
</dbReference>
<dbReference type="SUPFAM" id="SSF49899">
    <property type="entry name" value="Concanavalin A-like lectins/glucanases"/>
    <property type="match status" value="4"/>
</dbReference>
<dbReference type="EMBL" id="CAJRST010006668">
    <property type="protein sequence ID" value="CAG5896220.1"/>
    <property type="molecule type" value="Genomic_DNA"/>
</dbReference>
<feature type="disulfide bond" evidence="3">
    <location>
        <begin position="155"/>
        <end position="173"/>
    </location>
</feature>
<feature type="domain" description="MAM" evidence="6">
    <location>
        <begin position="624"/>
        <end position="790"/>
    </location>
</feature>
<dbReference type="Gene3D" id="2.60.120.200">
    <property type="match status" value="4"/>
</dbReference>
<name>A0A8S4AP48_9TELE</name>
<evidence type="ECO:0000256" key="4">
    <source>
        <dbReference type="SAM" id="MobiDB-lite"/>
    </source>
</evidence>
<organism evidence="7 8">
    <name type="scientific">Menidia menidia</name>
    <name type="common">Atlantic silverside</name>
    <dbReference type="NCBI Taxonomy" id="238744"/>
    <lineage>
        <taxon>Eukaryota</taxon>
        <taxon>Metazoa</taxon>
        <taxon>Chordata</taxon>
        <taxon>Craniata</taxon>
        <taxon>Vertebrata</taxon>
        <taxon>Euteleostomi</taxon>
        <taxon>Actinopterygii</taxon>
        <taxon>Neopterygii</taxon>
        <taxon>Teleostei</taxon>
        <taxon>Neoteleostei</taxon>
        <taxon>Acanthomorphata</taxon>
        <taxon>Ovalentaria</taxon>
        <taxon>Atherinomorphae</taxon>
        <taxon>Atheriniformes</taxon>
        <taxon>Atherinopsidae</taxon>
        <taxon>Menidiinae</taxon>
        <taxon>Menidia</taxon>
    </lineage>
</organism>
<dbReference type="InterPro" id="IPR000998">
    <property type="entry name" value="MAM_dom"/>
</dbReference>
<feature type="domain" description="MAM" evidence="6">
    <location>
        <begin position="184"/>
        <end position="348"/>
    </location>
</feature>
<feature type="disulfide bond" evidence="3">
    <location>
        <begin position="21"/>
        <end position="33"/>
    </location>
</feature>
<keyword evidence="2 3" id="KW-1015">Disulfide bond</keyword>
<dbReference type="PROSITE" id="PS50060">
    <property type="entry name" value="MAM_2"/>
    <property type="match status" value="5"/>
</dbReference>
<dbReference type="FunFam" id="2.60.120.200:FF:000182">
    <property type="entry name" value="MAM and LDL-receptor class A domain-containing protein 1"/>
    <property type="match status" value="1"/>
</dbReference>
<dbReference type="InterPro" id="IPR051560">
    <property type="entry name" value="MAM_domain-containing"/>
</dbReference>
<dbReference type="Gene3D" id="4.10.400.10">
    <property type="entry name" value="Low-density Lipoprotein Receptor"/>
    <property type="match status" value="5"/>
</dbReference>
<comment type="caution">
    <text evidence="3">Lacks conserved residue(s) required for the propagation of feature annotation.</text>
</comment>
<dbReference type="InterPro" id="IPR013320">
    <property type="entry name" value="ConA-like_dom_sf"/>
</dbReference>
<gene>
    <name evidence="7" type="ORF">MMEN_LOCUS7231</name>
</gene>
<dbReference type="GO" id="GO:0016020">
    <property type="term" value="C:membrane"/>
    <property type="evidence" value="ECO:0007669"/>
    <property type="project" value="InterPro"/>
</dbReference>
<dbReference type="PANTHER" id="PTHR23282:SF140">
    <property type="entry name" value="MAM AND LDL-RECEPTOR CLASS A DOMAIN-CONTAINING PROTEIN 1"/>
    <property type="match status" value="1"/>
</dbReference>
<accession>A0A8S4AP48</accession>
<feature type="disulfide bond" evidence="3">
    <location>
        <begin position="167"/>
        <end position="182"/>
    </location>
</feature>
<proteinExistence type="predicted"/>
<dbReference type="InterPro" id="IPR002172">
    <property type="entry name" value="LDrepeatLR_classA_rpt"/>
</dbReference>
<dbReference type="SUPFAM" id="SSF57424">
    <property type="entry name" value="LDL receptor-like module"/>
    <property type="match status" value="5"/>
</dbReference>